<comment type="caution">
    <text evidence="2">The sequence shown here is derived from an EMBL/GenBank/DDBJ whole genome shotgun (WGS) entry which is preliminary data.</text>
</comment>
<dbReference type="GO" id="GO:0008033">
    <property type="term" value="P:tRNA processing"/>
    <property type="evidence" value="ECO:0007669"/>
    <property type="project" value="TreeGrafter"/>
</dbReference>
<evidence type="ECO:0000313" key="2">
    <source>
        <dbReference type="EMBL" id="RWQ94690.1"/>
    </source>
</evidence>
<feature type="compositionally biased region" description="Polar residues" evidence="1">
    <location>
        <begin position="157"/>
        <end position="167"/>
    </location>
</feature>
<feature type="region of interest" description="Disordered" evidence="1">
    <location>
        <begin position="72"/>
        <end position="95"/>
    </location>
</feature>
<evidence type="ECO:0000313" key="3">
    <source>
        <dbReference type="Proteomes" id="UP000283841"/>
    </source>
</evidence>
<dbReference type="PANTHER" id="PTHR14742">
    <property type="entry name" value="RIBONUCLEASE P SUBUNIT P21"/>
    <property type="match status" value="1"/>
</dbReference>
<sequence length="208" mass="22439">MALAESAPQLNFLRDSAQFLSSQSPSTSAHLLAVHNRILHDQFRPLNFRQQETFCGACGSLRTPHITKKVEIKEKSAKSKAQKSKVTKQGGSQDAPPGAVVYKCLRCYKRAVQPIRKPASRKNIQSVPIAATEPVVSSTAASTSKTSPQEAADAATPSVSTKTTSENASSKKRAKARKQGGLQALLASKQRSQTQTSSSLDLFDFLQQ</sequence>
<organism evidence="2 3">
    <name type="scientific">Byssochlamys spectabilis</name>
    <name type="common">Paecilomyces variotii</name>
    <dbReference type="NCBI Taxonomy" id="264951"/>
    <lineage>
        <taxon>Eukaryota</taxon>
        <taxon>Fungi</taxon>
        <taxon>Dikarya</taxon>
        <taxon>Ascomycota</taxon>
        <taxon>Pezizomycotina</taxon>
        <taxon>Eurotiomycetes</taxon>
        <taxon>Eurotiomycetidae</taxon>
        <taxon>Eurotiales</taxon>
        <taxon>Thermoascaceae</taxon>
        <taxon>Paecilomyces</taxon>
    </lineage>
</organism>
<protein>
    <submittedName>
        <fullName evidence="2">Cullin binding protein CanA</fullName>
    </submittedName>
</protein>
<evidence type="ECO:0000256" key="1">
    <source>
        <dbReference type="SAM" id="MobiDB-lite"/>
    </source>
</evidence>
<dbReference type="RefSeq" id="XP_028484335.1">
    <property type="nucleotide sequence ID" value="XM_028627152.1"/>
</dbReference>
<accession>A0A443HSG4</accession>
<gene>
    <name evidence="2" type="ORF">C8Q69DRAFT_301117</name>
</gene>
<keyword evidence="3" id="KW-1185">Reference proteome</keyword>
<dbReference type="PANTHER" id="PTHR14742:SF3">
    <property type="entry name" value="RIBONUCLEASE MRP PROTEIN SUBUNIT SNM1"/>
    <property type="match status" value="1"/>
</dbReference>
<dbReference type="Proteomes" id="UP000283841">
    <property type="component" value="Unassembled WGS sequence"/>
</dbReference>
<dbReference type="GeneID" id="39596429"/>
<feature type="compositionally biased region" description="Low complexity" evidence="1">
    <location>
        <begin position="133"/>
        <end position="148"/>
    </location>
</feature>
<name>A0A443HSG4_BYSSP</name>
<dbReference type="Pfam" id="PF04032">
    <property type="entry name" value="Rpr2"/>
    <property type="match status" value="1"/>
</dbReference>
<dbReference type="EMBL" id="RCNU01000007">
    <property type="protein sequence ID" value="RWQ94690.1"/>
    <property type="molecule type" value="Genomic_DNA"/>
</dbReference>
<proteinExistence type="predicted"/>
<reference evidence="2 3" key="1">
    <citation type="journal article" date="2018" name="Front. Microbiol.">
        <title>Genomic and genetic insights into a cosmopolitan fungus, Paecilomyces variotii (Eurotiales).</title>
        <authorList>
            <person name="Urquhart A.S."/>
            <person name="Mondo S.J."/>
            <person name="Makela M.R."/>
            <person name="Hane J.K."/>
            <person name="Wiebenga A."/>
            <person name="He G."/>
            <person name="Mihaltcheva S."/>
            <person name="Pangilinan J."/>
            <person name="Lipzen A."/>
            <person name="Barry K."/>
            <person name="de Vries R.P."/>
            <person name="Grigoriev I.V."/>
            <person name="Idnurm A."/>
        </authorList>
    </citation>
    <scope>NUCLEOTIDE SEQUENCE [LARGE SCALE GENOMIC DNA]</scope>
    <source>
        <strain evidence="2 3">CBS 101075</strain>
    </source>
</reference>
<dbReference type="GO" id="GO:0005655">
    <property type="term" value="C:nucleolar ribonuclease P complex"/>
    <property type="evidence" value="ECO:0007669"/>
    <property type="project" value="TreeGrafter"/>
</dbReference>
<dbReference type="VEuPathDB" id="FungiDB:C8Q69DRAFT_301117"/>
<dbReference type="InterPro" id="IPR007175">
    <property type="entry name" value="Rpr2/Snm1/Rpp21"/>
</dbReference>
<feature type="region of interest" description="Disordered" evidence="1">
    <location>
        <begin position="133"/>
        <end position="208"/>
    </location>
</feature>
<dbReference type="AlphaFoldDB" id="A0A443HSG4"/>
<dbReference type="STRING" id="264951.A0A443HSG4"/>